<feature type="domain" description="Thioredoxin" evidence="5">
    <location>
        <begin position="1"/>
        <end position="159"/>
    </location>
</feature>
<dbReference type="PROSITE" id="PS51352">
    <property type="entry name" value="THIOREDOXIN_2"/>
    <property type="match status" value="1"/>
</dbReference>
<dbReference type="Pfam" id="PF08534">
    <property type="entry name" value="Redoxin"/>
    <property type="match status" value="1"/>
</dbReference>
<dbReference type="PANTHER" id="PTHR10430">
    <property type="entry name" value="PEROXIREDOXIN"/>
    <property type="match status" value="1"/>
</dbReference>
<comment type="caution">
    <text evidence="6">The sequence shown here is derived from an EMBL/GenBank/DDBJ whole genome shotgun (WGS) entry which is preliminary data.</text>
</comment>
<accession>A0A058ZKP7</accession>
<comment type="catalytic activity">
    <reaction evidence="4">
        <text>a hydroperoxide + 2 glutathione = an alcohol + glutathione disulfide + H2O</text>
        <dbReference type="Rhea" id="RHEA:62632"/>
        <dbReference type="ChEBI" id="CHEBI:15377"/>
        <dbReference type="ChEBI" id="CHEBI:30879"/>
        <dbReference type="ChEBI" id="CHEBI:35924"/>
        <dbReference type="ChEBI" id="CHEBI:57925"/>
        <dbReference type="ChEBI" id="CHEBI:58297"/>
        <dbReference type="EC" id="1.11.1.27"/>
    </reaction>
</comment>
<dbReference type="RefSeq" id="WP_035251266.1">
    <property type="nucleotide sequence ID" value="NZ_AQQY01000006.1"/>
</dbReference>
<feature type="active site" description="Cysteine sulfenic acid (-SOH) intermediate" evidence="3">
    <location>
        <position position="47"/>
    </location>
</feature>
<evidence type="ECO:0000313" key="6">
    <source>
        <dbReference type="EMBL" id="KCV81780.1"/>
    </source>
</evidence>
<organism evidence="6 7">
    <name type="scientific">Actibacterium atlanticum</name>
    <dbReference type="NCBI Taxonomy" id="1461693"/>
    <lineage>
        <taxon>Bacteria</taxon>
        <taxon>Pseudomonadati</taxon>
        <taxon>Pseudomonadota</taxon>
        <taxon>Alphaproteobacteria</taxon>
        <taxon>Rhodobacterales</taxon>
        <taxon>Roseobacteraceae</taxon>
        <taxon>Actibacterium</taxon>
    </lineage>
</organism>
<keyword evidence="4" id="KW-0049">Antioxidant</keyword>
<dbReference type="AlphaFoldDB" id="A0A058ZKP7"/>
<gene>
    <name evidence="6" type="ORF">ATO10_10555</name>
</gene>
<keyword evidence="2 4" id="KW-0560">Oxidoreductase</keyword>
<dbReference type="InterPro" id="IPR013740">
    <property type="entry name" value="Redoxin"/>
</dbReference>
<keyword evidence="7" id="KW-1185">Reference proteome</keyword>
<dbReference type="Proteomes" id="UP000024836">
    <property type="component" value="Unassembled WGS sequence"/>
</dbReference>
<keyword evidence="4" id="KW-0676">Redox-active center</keyword>
<dbReference type="EC" id="1.11.1.27" evidence="4"/>
<dbReference type="GO" id="GO:0042744">
    <property type="term" value="P:hydrogen peroxide catabolic process"/>
    <property type="evidence" value="ECO:0007669"/>
    <property type="project" value="TreeGrafter"/>
</dbReference>
<proteinExistence type="inferred from homology"/>
<evidence type="ECO:0000256" key="1">
    <source>
        <dbReference type="ARBA" id="ARBA00022559"/>
    </source>
</evidence>
<dbReference type="GO" id="GO:0008379">
    <property type="term" value="F:thioredoxin peroxidase activity"/>
    <property type="evidence" value="ECO:0007669"/>
    <property type="project" value="InterPro"/>
</dbReference>
<dbReference type="Gene3D" id="3.40.30.10">
    <property type="entry name" value="Glutaredoxin"/>
    <property type="match status" value="1"/>
</dbReference>
<dbReference type="EMBL" id="AQQY01000006">
    <property type="protein sequence ID" value="KCV81780.1"/>
    <property type="molecule type" value="Genomic_DNA"/>
</dbReference>
<dbReference type="OrthoDB" id="9800621at2"/>
<dbReference type="InterPro" id="IPR037944">
    <property type="entry name" value="PRX5-like"/>
</dbReference>
<dbReference type="eggNOG" id="COG0678">
    <property type="taxonomic scope" value="Bacteria"/>
</dbReference>
<evidence type="ECO:0000256" key="2">
    <source>
        <dbReference type="ARBA" id="ARBA00023002"/>
    </source>
</evidence>
<dbReference type="PANTHER" id="PTHR10430:SF16">
    <property type="entry name" value="PEROXIREDOXIN-5, MITOCHONDRIAL"/>
    <property type="match status" value="1"/>
</dbReference>
<dbReference type="GO" id="GO:0005737">
    <property type="term" value="C:cytoplasm"/>
    <property type="evidence" value="ECO:0007669"/>
    <property type="project" value="TreeGrafter"/>
</dbReference>
<evidence type="ECO:0000259" key="5">
    <source>
        <dbReference type="PROSITE" id="PS51352"/>
    </source>
</evidence>
<comment type="similarity">
    <text evidence="4">Belongs to the peroxiredoxin family. Prx5 subfamily.</text>
</comment>
<name>A0A058ZKP7_9RHOB</name>
<dbReference type="GO" id="GO:0034599">
    <property type="term" value="P:cellular response to oxidative stress"/>
    <property type="evidence" value="ECO:0007669"/>
    <property type="project" value="InterPro"/>
</dbReference>
<reference evidence="6 7" key="1">
    <citation type="submission" date="2013-04" db="EMBL/GenBank/DDBJ databases">
        <title>Shimia sp. 22II-S11-Z10 Genome Sequencing.</title>
        <authorList>
            <person name="Lai Q."/>
            <person name="Li G."/>
            <person name="Shao Z."/>
        </authorList>
    </citation>
    <scope>NUCLEOTIDE SEQUENCE [LARGE SCALE GENOMIC DNA]</scope>
    <source>
        <strain evidence="7">22II-S11-Z10</strain>
    </source>
</reference>
<evidence type="ECO:0000256" key="4">
    <source>
        <dbReference type="RuleBase" id="RU366011"/>
    </source>
</evidence>
<protein>
    <recommendedName>
        <fullName evidence="4">Glutathione-dependent peroxiredoxin</fullName>
        <ecNumber evidence="4">1.11.1.27</ecNumber>
    </recommendedName>
</protein>
<dbReference type="InterPro" id="IPR036249">
    <property type="entry name" value="Thioredoxin-like_sf"/>
</dbReference>
<sequence length="159" mass="17079">MKPGTMIPQTPVQQLDAGEVRQINLAEFSKNKTVMLVSVPGAFTPTCNDDHVPAYIAQSQEILDKGVDDIVILSASDFFVTKAWSDHFQPPAGVQFMADGSQQFAAAAGQQLDLSEIGLGMRAQRYAAVLRDGKVEKIFIEPDATVVTGSGASEMQAHL</sequence>
<dbReference type="CDD" id="cd03013">
    <property type="entry name" value="PRX5_like"/>
    <property type="match status" value="1"/>
</dbReference>
<dbReference type="STRING" id="1461693.ATO10_10555"/>
<dbReference type="SUPFAM" id="SSF52833">
    <property type="entry name" value="Thioredoxin-like"/>
    <property type="match status" value="1"/>
</dbReference>
<evidence type="ECO:0000313" key="7">
    <source>
        <dbReference type="Proteomes" id="UP000024836"/>
    </source>
</evidence>
<comment type="function">
    <text evidence="4">Thiol-specific peroxidase that catalyzes the reduction of hydrogen peroxide and organic hydroperoxides to water and alcohols, respectively. Plays a role in cell protection against oxidative stress by detoxifying peroxides.</text>
</comment>
<dbReference type="GO" id="GO:0045454">
    <property type="term" value="P:cell redox homeostasis"/>
    <property type="evidence" value="ECO:0007669"/>
    <property type="project" value="TreeGrafter"/>
</dbReference>
<keyword evidence="1 4" id="KW-0575">Peroxidase</keyword>
<dbReference type="InterPro" id="IPR013766">
    <property type="entry name" value="Thioredoxin_domain"/>
</dbReference>
<evidence type="ECO:0000256" key="3">
    <source>
        <dbReference type="PIRSR" id="PIRSR637944-1"/>
    </source>
</evidence>